<organism evidence="1 2">
    <name type="scientific">Phytophthora citrophthora</name>
    <dbReference type="NCBI Taxonomy" id="4793"/>
    <lineage>
        <taxon>Eukaryota</taxon>
        <taxon>Sar</taxon>
        <taxon>Stramenopiles</taxon>
        <taxon>Oomycota</taxon>
        <taxon>Peronosporomycetes</taxon>
        <taxon>Peronosporales</taxon>
        <taxon>Peronosporaceae</taxon>
        <taxon>Phytophthora</taxon>
    </lineage>
</organism>
<keyword evidence="2" id="KW-1185">Reference proteome</keyword>
<reference evidence="1" key="1">
    <citation type="submission" date="2023-08" db="EMBL/GenBank/DDBJ databases">
        <title>Reference Genome Resource for the Citrus Pathogen Phytophthora citrophthora.</title>
        <authorList>
            <person name="Moller H."/>
            <person name="Coetzee B."/>
            <person name="Rose L.J."/>
            <person name="Van Niekerk J.M."/>
        </authorList>
    </citation>
    <scope>NUCLEOTIDE SEQUENCE</scope>
    <source>
        <strain evidence="1">STE-U-9442</strain>
    </source>
</reference>
<accession>A0AAD9GWC6</accession>
<proteinExistence type="predicted"/>
<gene>
    <name evidence="1" type="ORF">P3T76_002900</name>
</gene>
<evidence type="ECO:0000313" key="1">
    <source>
        <dbReference type="EMBL" id="KAK1945852.1"/>
    </source>
</evidence>
<name>A0AAD9GWC6_9STRA</name>
<comment type="caution">
    <text evidence="1">The sequence shown here is derived from an EMBL/GenBank/DDBJ whole genome shotgun (WGS) entry which is preliminary data.</text>
</comment>
<sequence>MVSMKKARQSTKVRLTRLINQSPQYVIDQGKVPIYFVATKKSWEYCAIRLLQAVVMGFDTVRPSTVSTQFILLD</sequence>
<evidence type="ECO:0000313" key="2">
    <source>
        <dbReference type="Proteomes" id="UP001259832"/>
    </source>
</evidence>
<dbReference type="EMBL" id="JASMQC010000004">
    <property type="protein sequence ID" value="KAK1945852.1"/>
    <property type="molecule type" value="Genomic_DNA"/>
</dbReference>
<dbReference type="AlphaFoldDB" id="A0AAD9GWC6"/>
<dbReference type="Proteomes" id="UP001259832">
    <property type="component" value="Unassembled WGS sequence"/>
</dbReference>
<protein>
    <submittedName>
        <fullName evidence="1">Uncharacterized protein</fullName>
    </submittedName>
</protein>